<evidence type="ECO:0000256" key="1">
    <source>
        <dbReference type="ARBA" id="ARBA00004651"/>
    </source>
</evidence>
<evidence type="ECO:0000256" key="6">
    <source>
        <dbReference type="ARBA" id="ARBA00023136"/>
    </source>
</evidence>
<gene>
    <name evidence="9" type="ORF">ACFOEN_13400</name>
</gene>
<feature type="transmembrane region" description="Helical" evidence="7">
    <location>
        <begin position="195"/>
        <end position="211"/>
    </location>
</feature>
<protein>
    <submittedName>
        <fullName evidence="9">ABC transporter permease</fullName>
    </submittedName>
</protein>
<evidence type="ECO:0000256" key="5">
    <source>
        <dbReference type="ARBA" id="ARBA00022989"/>
    </source>
</evidence>
<evidence type="ECO:0000313" key="10">
    <source>
        <dbReference type="Proteomes" id="UP001595556"/>
    </source>
</evidence>
<proteinExistence type="inferred from homology"/>
<keyword evidence="2 7" id="KW-0813">Transport</keyword>
<comment type="subcellular location">
    <subcellularLocation>
        <location evidence="1 7">Cell membrane</location>
        <topology evidence="1 7">Multi-pass membrane protein</topology>
    </subcellularLocation>
</comment>
<feature type="transmembrane region" description="Helical" evidence="7">
    <location>
        <begin position="17"/>
        <end position="35"/>
    </location>
</feature>
<dbReference type="SUPFAM" id="SSF161098">
    <property type="entry name" value="MetI-like"/>
    <property type="match status" value="1"/>
</dbReference>
<dbReference type="Gene3D" id="1.10.3720.10">
    <property type="entry name" value="MetI-like"/>
    <property type="match status" value="1"/>
</dbReference>
<keyword evidence="6 7" id="KW-0472">Membrane</keyword>
<evidence type="ECO:0000256" key="2">
    <source>
        <dbReference type="ARBA" id="ARBA00022448"/>
    </source>
</evidence>
<accession>A0ABV7H4P8</accession>
<dbReference type="EMBL" id="JBHRTI010000007">
    <property type="protein sequence ID" value="MFC3148622.1"/>
    <property type="molecule type" value="Genomic_DNA"/>
</dbReference>
<dbReference type="PANTHER" id="PTHR30151">
    <property type="entry name" value="ALKANE SULFONATE ABC TRANSPORTER-RELATED, MEMBRANE SUBUNIT"/>
    <property type="match status" value="1"/>
</dbReference>
<evidence type="ECO:0000256" key="4">
    <source>
        <dbReference type="ARBA" id="ARBA00022692"/>
    </source>
</evidence>
<comment type="similarity">
    <text evidence="7">Belongs to the binding-protein-dependent transport system permease family.</text>
</comment>
<name>A0ABV7H4P8_9BURK</name>
<feature type="transmembrane region" description="Helical" evidence="7">
    <location>
        <begin position="130"/>
        <end position="151"/>
    </location>
</feature>
<feature type="transmembrane region" description="Helical" evidence="7">
    <location>
        <begin position="101"/>
        <end position="124"/>
    </location>
</feature>
<keyword evidence="5 7" id="KW-1133">Transmembrane helix</keyword>
<dbReference type="RefSeq" id="WP_377304737.1">
    <property type="nucleotide sequence ID" value="NZ_CP180191.1"/>
</dbReference>
<reference evidence="10" key="1">
    <citation type="journal article" date="2019" name="Int. J. Syst. Evol. Microbiol.">
        <title>The Global Catalogue of Microorganisms (GCM) 10K type strain sequencing project: providing services to taxonomists for standard genome sequencing and annotation.</title>
        <authorList>
            <consortium name="The Broad Institute Genomics Platform"/>
            <consortium name="The Broad Institute Genome Sequencing Center for Infectious Disease"/>
            <person name="Wu L."/>
            <person name="Ma J."/>
        </authorList>
    </citation>
    <scope>NUCLEOTIDE SEQUENCE [LARGE SCALE GENOMIC DNA]</scope>
    <source>
        <strain evidence="10">KCTC 52168</strain>
    </source>
</reference>
<feature type="transmembrane region" description="Helical" evidence="7">
    <location>
        <begin position="74"/>
        <end position="94"/>
    </location>
</feature>
<evidence type="ECO:0000256" key="3">
    <source>
        <dbReference type="ARBA" id="ARBA00022475"/>
    </source>
</evidence>
<comment type="caution">
    <text evidence="9">The sequence shown here is derived from an EMBL/GenBank/DDBJ whole genome shotgun (WGS) entry which is preliminary data.</text>
</comment>
<evidence type="ECO:0000259" key="8">
    <source>
        <dbReference type="PROSITE" id="PS50928"/>
    </source>
</evidence>
<feature type="domain" description="ABC transmembrane type-1" evidence="8">
    <location>
        <begin position="66"/>
        <end position="250"/>
    </location>
</feature>
<dbReference type="Pfam" id="PF00528">
    <property type="entry name" value="BPD_transp_1"/>
    <property type="match status" value="1"/>
</dbReference>
<dbReference type="Proteomes" id="UP001595556">
    <property type="component" value="Unassembled WGS sequence"/>
</dbReference>
<keyword evidence="10" id="KW-1185">Reference proteome</keyword>
<evidence type="ECO:0000256" key="7">
    <source>
        <dbReference type="RuleBase" id="RU363032"/>
    </source>
</evidence>
<keyword evidence="4 7" id="KW-0812">Transmembrane</keyword>
<feature type="transmembrane region" description="Helical" evidence="7">
    <location>
        <begin position="232"/>
        <end position="250"/>
    </location>
</feature>
<dbReference type="InterPro" id="IPR000515">
    <property type="entry name" value="MetI-like"/>
</dbReference>
<evidence type="ECO:0000313" key="9">
    <source>
        <dbReference type="EMBL" id="MFC3148622.1"/>
    </source>
</evidence>
<keyword evidence="3" id="KW-1003">Cell membrane</keyword>
<dbReference type="PROSITE" id="PS50928">
    <property type="entry name" value="ABC_TM1"/>
    <property type="match status" value="1"/>
</dbReference>
<dbReference type="InterPro" id="IPR035906">
    <property type="entry name" value="MetI-like_sf"/>
</dbReference>
<dbReference type="PANTHER" id="PTHR30151:SF41">
    <property type="entry name" value="ABC TRANSPORTER PERMEASE PROTEIN"/>
    <property type="match status" value="1"/>
</dbReference>
<organism evidence="9 10">
    <name type="scientific">Piscinibacterium candidicorallinum</name>
    <dbReference type="NCBI Taxonomy" id="1793872"/>
    <lineage>
        <taxon>Bacteria</taxon>
        <taxon>Pseudomonadati</taxon>
        <taxon>Pseudomonadota</taxon>
        <taxon>Betaproteobacteria</taxon>
        <taxon>Burkholderiales</taxon>
        <taxon>Piscinibacterium</taxon>
    </lineage>
</organism>
<sequence length="270" mass="28953">MSGTSSTQPGLPKAVRVLLPIGVILAALVLWEVLVRVNQIPHYILPAPTLVAQTLVENFGSLAGSWWFTIKITFGALLLAASGGVLLAVMFALSRWVAASLWPFAIVLQVTPIVAIAPLILIYVESTTAALLLCAWIVAFFPVLSNTVIGLRAAEPGLRELFTLYRATPVQRLRFLLVPSSLPYFLAGLKVAGGLSLIGAIVAEFVAGVAGKETGLASRILEASYRTETPKMFAALVLVSLTGVAIFFLFEGLSRWLLGGWHATERERAE</sequence>